<protein>
    <submittedName>
        <fullName evidence="1">DUF1403 family protein</fullName>
    </submittedName>
</protein>
<dbReference type="InterPro" id="IPR009843">
    <property type="entry name" value="DUF1403"/>
</dbReference>
<evidence type="ECO:0000313" key="2">
    <source>
        <dbReference type="Proteomes" id="UP000294562"/>
    </source>
</evidence>
<comment type="caution">
    <text evidence="1">The sequence shown here is derived from an EMBL/GenBank/DDBJ whole genome shotgun (WGS) entry which is preliminary data.</text>
</comment>
<dbReference type="OrthoDB" id="7875606at2"/>
<keyword evidence="2" id="KW-1185">Reference proteome</keyword>
<feature type="non-terminal residue" evidence="1">
    <location>
        <position position="75"/>
    </location>
</feature>
<reference evidence="1 2" key="1">
    <citation type="submission" date="2019-03" db="EMBL/GenBank/DDBJ databases">
        <title>Rhodobacteraceae bacterium SM1902, a new member of the family Rhodobacteraceae isolated from Yantai.</title>
        <authorList>
            <person name="Sun Y."/>
        </authorList>
    </citation>
    <scope>NUCLEOTIDE SEQUENCE [LARGE SCALE GENOMIC DNA]</scope>
    <source>
        <strain evidence="1 2">SM1902</strain>
    </source>
</reference>
<gene>
    <name evidence="1" type="ORF">E2L05_18170</name>
</gene>
<dbReference type="Pfam" id="PF07183">
    <property type="entry name" value="DUF1403"/>
    <property type="match status" value="1"/>
</dbReference>
<name>A0A4V3BAU8_9RHOB</name>
<dbReference type="RefSeq" id="WP_133344226.1">
    <property type="nucleotide sequence ID" value="NZ_SMZO01000069.1"/>
</dbReference>
<accession>A0A4V3BAU8</accession>
<dbReference type="EMBL" id="SMZO01000069">
    <property type="protein sequence ID" value="TDL84429.1"/>
    <property type="molecule type" value="Genomic_DNA"/>
</dbReference>
<sequence>MTYARSTFDSDPDSLPRMPSWVTSARAETLEDVAFLSGAALSHLHLVLGYQPVHQPLLRDRLALRAAEACVAFSG</sequence>
<evidence type="ECO:0000313" key="1">
    <source>
        <dbReference type="EMBL" id="TDL84429.1"/>
    </source>
</evidence>
<dbReference type="Proteomes" id="UP000294562">
    <property type="component" value="Unassembled WGS sequence"/>
</dbReference>
<proteinExistence type="predicted"/>
<dbReference type="AlphaFoldDB" id="A0A4V3BAU8"/>
<organism evidence="1 2">
    <name type="scientific">Meridianimarinicoccus aquatilis</name>
    <dbReference type="NCBI Taxonomy" id="2552766"/>
    <lineage>
        <taxon>Bacteria</taxon>
        <taxon>Pseudomonadati</taxon>
        <taxon>Pseudomonadota</taxon>
        <taxon>Alphaproteobacteria</taxon>
        <taxon>Rhodobacterales</taxon>
        <taxon>Paracoccaceae</taxon>
        <taxon>Meridianimarinicoccus</taxon>
    </lineage>
</organism>